<dbReference type="InterPro" id="IPR001647">
    <property type="entry name" value="HTH_TetR"/>
</dbReference>
<sequence>MNRGRPRIFNPEYVLESAMQLFWRKGYEATSLQDLLQATGLSKSSLYDSFGNKQRLFEAAFTRYFDMRAVLMREELGRAASPLAFIRNCLNSVLEDVAPGHGPRGCMLVNVANEFSTNDPSVEKLIFLATRRFREVFVEAFEQAKISGELSQSKDPASLALFMHCAMSGLRTQVKSGIARKEILTVIEIIMANF</sequence>
<dbReference type="InterPro" id="IPR011075">
    <property type="entry name" value="TetR_C"/>
</dbReference>
<protein>
    <submittedName>
        <fullName evidence="6">TetR/AcrR family transcriptional regulator</fullName>
    </submittedName>
</protein>
<evidence type="ECO:0000256" key="4">
    <source>
        <dbReference type="PROSITE-ProRule" id="PRU00335"/>
    </source>
</evidence>
<evidence type="ECO:0000256" key="3">
    <source>
        <dbReference type="ARBA" id="ARBA00023163"/>
    </source>
</evidence>
<comment type="caution">
    <text evidence="6">The sequence shown here is derived from an EMBL/GenBank/DDBJ whole genome shotgun (WGS) entry which is preliminary data.</text>
</comment>
<dbReference type="SUPFAM" id="SSF48498">
    <property type="entry name" value="Tetracyclin repressor-like, C-terminal domain"/>
    <property type="match status" value="1"/>
</dbReference>
<keyword evidence="3" id="KW-0804">Transcription</keyword>
<accession>A0A9X4C4M9</accession>
<proteinExistence type="predicted"/>
<evidence type="ECO:0000259" key="5">
    <source>
        <dbReference type="PROSITE" id="PS50977"/>
    </source>
</evidence>
<dbReference type="PROSITE" id="PS50977">
    <property type="entry name" value="HTH_TETR_2"/>
    <property type="match status" value="1"/>
</dbReference>
<dbReference type="Pfam" id="PF16925">
    <property type="entry name" value="TetR_C_13"/>
    <property type="match status" value="1"/>
</dbReference>
<dbReference type="Pfam" id="PF00440">
    <property type="entry name" value="TetR_N"/>
    <property type="match status" value="1"/>
</dbReference>
<dbReference type="SUPFAM" id="SSF46689">
    <property type="entry name" value="Homeodomain-like"/>
    <property type="match status" value="1"/>
</dbReference>
<organism evidence="6 7">
    <name type="scientific">Pseudomonas shahriarae</name>
    <dbReference type="NCBI Taxonomy" id="2745512"/>
    <lineage>
        <taxon>Bacteria</taxon>
        <taxon>Pseudomonadati</taxon>
        <taxon>Pseudomonadota</taxon>
        <taxon>Gammaproteobacteria</taxon>
        <taxon>Pseudomonadales</taxon>
        <taxon>Pseudomonadaceae</taxon>
        <taxon>Pseudomonas</taxon>
    </lineage>
</organism>
<dbReference type="AlphaFoldDB" id="A0A9X4C4M9"/>
<dbReference type="RefSeq" id="WP_273877847.1">
    <property type="nucleotide sequence ID" value="NZ_JAMDHA010000027.1"/>
</dbReference>
<keyword evidence="2 4" id="KW-0238">DNA-binding</keyword>
<dbReference type="EMBL" id="JAMDHA010000027">
    <property type="protein sequence ID" value="MDD1010304.1"/>
    <property type="molecule type" value="Genomic_DNA"/>
</dbReference>
<dbReference type="GO" id="GO:0003677">
    <property type="term" value="F:DNA binding"/>
    <property type="evidence" value="ECO:0007669"/>
    <property type="project" value="UniProtKB-UniRule"/>
</dbReference>
<gene>
    <name evidence="6" type="ORF">M5G27_22785</name>
</gene>
<evidence type="ECO:0000313" key="6">
    <source>
        <dbReference type="EMBL" id="MDD1010304.1"/>
    </source>
</evidence>
<name>A0A9X4C4M9_9PSED</name>
<evidence type="ECO:0000256" key="1">
    <source>
        <dbReference type="ARBA" id="ARBA00023015"/>
    </source>
</evidence>
<evidence type="ECO:0000256" key="2">
    <source>
        <dbReference type="ARBA" id="ARBA00023125"/>
    </source>
</evidence>
<dbReference type="InterPro" id="IPR036271">
    <property type="entry name" value="Tet_transcr_reg_TetR-rel_C_sf"/>
</dbReference>
<dbReference type="PANTHER" id="PTHR47506:SF1">
    <property type="entry name" value="HTH-TYPE TRANSCRIPTIONAL REGULATOR YJDC"/>
    <property type="match status" value="1"/>
</dbReference>
<dbReference type="PANTHER" id="PTHR47506">
    <property type="entry name" value="TRANSCRIPTIONAL REGULATORY PROTEIN"/>
    <property type="match status" value="1"/>
</dbReference>
<feature type="domain" description="HTH tetR-type" evidence="5">
    <location>
        <begin position="8"/>
        <end position="68"/>
    </location>
</feature>
<dbReference type="Proteomes" id="UP001148185">
    <property type="component" value="Unassembled WGS sequence"/>
</dbReference>
<feature type="DNA-binding region" description="H-T-H motif" evidence="4">
    <location>
        <begin position="31"/>
        <end position="50"/>
    </location>
</feature>
<reference evidence="6 7" key="1">
    <citation type="submission" date="2022-05" db="EMBL/GenBank/DDBJ databases">
        <title>Novel Pseudomonas spp. Isolated from a Rainbow Trout Aquaculture Facility.</title>
        <authorList>
            <person name="Testerman T."/>
            <person name="Graf J."/>
        </authorList>
    </citation>
    <scope>NUCLEOTIDE SEQUENCE [LARGE SCALE GENOMIC DNA]</scope>
    <source>
        <strain evidence="6 7">ID1042</strain>
    </source>
</reference>
<keyword evidence="1" id="KW-0805">Transcription regulation</keyword>
<evidence type="ECO:0000313" key="7">
    <source>
        <dbReference type="Proteomes" id="UP001148185"/>
    </source>
</evidence>
<dbReference type="PRINTS" id="PR00455">
    <property type="entry name" value="HTHTETR"/>
</dbReference>
<keyword evidence="7" id="KW-1185">Reference proteome</keyword>
<dbReference type="Gene3D" id="1.10.357.10">
    <property type="entry name" value="Tetracycline Repressor, domain 2"/>
    <property type="match status" value="1"/>
</dbReference>
<dbReference type="Gene3D" id="1.10.10.60">
    <property type="entry name" value="Homeodomain-like"/>
    <property type="match status" value="1"/>
</dbReference>
<dbReference type="InterPro" id="IPR009057">
    <property type="entry name" value="Homeodomain-like_sf"/>
</dbReference>